<dbReference type="InterPro" id="IPR051880">
    <property type="entry name" value="GPC_Orphan_Receptors"/>
</dbReference>
<evidence type="ECO:0000259" key="11">
    <source>
        <dbReference type="PROSITE" id="PS50262"/>
    </source>
</evidence>
<feature type="transmembrane region" description="Helical" evidence="10">
    <location>
        <begin position="235"/>
        <end position="257"/>
    </location>
</feature>
<protein>
    <submittedName>
        <fullName evidence="12">G-protein coupled receptor 63</fullName>
    </submittedName>
</protein>
<evidence type="ECO:0000256" key="7">
    <source>
        <dbReference type="ARBA" id="ARBA00023170"/>
    </source>
</evidence>
<evidence type="ECO:0000256" key="1">
    <source>
        <dbReference type="ARBA" id="ARBA00004651"/>
    </source>
</evidence>
<evidence type="ECO:0000256" key="6">
    <source>
        <dbReference type="ARBA" id="ARBA00023136"/>
    </source>
</evidence>
<keyword evidence="6 10" id="KW-0472">Membrane</keyword>
<comment type="caution">
    <text evidence="12">The sequence shown here is derived from an EMBL/GenBank/DDBJ whole genome shotgun (WGS) entry which is preliminary data.</text>
</comment>
<keyword evidence="5" id="KW-0297">G-protein coupled receptor</keyword>
<dbReference type="InterPro" id="IPR017452">
    <property type="entry name" value="GPCR_Rhodpsn_7TM"/>
</dbReference>
<dbReference type="PANTHER" id="PTHR24245">
    <property type="entry name" value="G-PROTEIN COUPLED RECEPTOR"/>
    <property type="match status" value="1"/>
</dbReference>
<name>A0ABQ9CN93_9PASS</name>
<evidence type="ECO:0000313" key="12">
    <source>
        <dbReference type="EMBL" id="KAJ7406017.1"/>
    </source>
</evidence>
<keyword evidence="2" id="KW-1003">Cell membrane</keyword>
<feature type="domain" description="G-protein coupled receptors family 1 profile" evidence="11">
    <location>
        <begin position="140"/>
        <end position="413"/>
    </location>
</feature>
<evidence type="ECO:0000313" key="13">
    <source>
        <dbReference type="Proteomes" id="UP001145742"/>
    </source>
</evidence>
<evidence type="ECO:0000256" key="9">
    <source>
        <dbReference type="SAM" id="MobiDB-lite"/>
    </source>
</evidence>
<feature type="transmembrane region" description="Helical" evidence="10">
    <location>
        <begin position="161"/>
        <end position="190"/>
    </location>
</feature>
<dbReference type="CDD" id="cd15404">
    <property type="entry name" value="7tmA_GPR63"/>
    <property type="match status" value="1"/>
</dbReference>
<evidence type="ECO:0000256" key="2">
    <source>
        <dbReference type="ARBA" id="ARBA00022475"/>
    </source>
</evidence>
<dbReference type="PANTHER" id="PTHR24245:SF1">
    <property type="entry name" value="G-PROTEIN COUPLED RECEPTOR 63-RELATED"/>
    <property type="match status" value="1"/>
</dbReference>
<keyword evidence="8" id="KW-0807">Transducer</keyword>
<feature type="transmembrane region" description="Helical" evidence="10">
    <location>
        <begin position="354"/>
        <end position="377"/>
    </location>
</feature>
<dbReference type="PROSITE" id="PS50262">
    <property type="entry name" value="G_PROTEIN_RECEP_F1_2"/>
    <property type="match status" value="1"/>
</dbReference>
<dbReference type="Pfam" id="PF00001">
    <property type="entry name" value="7tm_1"/>
    <property type="match status" value="1"/>
</dbReference>
<dbReference type="InterPro" id="IPR000276">
    <property type="entry name" value="GPCR_Rhodpsn"/>
</dbReference>
<keyword evidence="7 12" id="KW-0675">Receptor</keyword>
<accession>A0ABQ9CN93</accession>
<evidence type="ECO:0000256" key="5">
    <source>
        <dbReference type="ARBA" id="ARBA00023040"/>
    </source>
</evidence>
<comment type="subcellular location">
    <subcellularLocation>
        <location evidence="1">Cell membrane</location>
        <topology evidence="1">Multi-pass membrane protein</topology>
    </subcellularLocation>
</comment>
<evidence type="ECO:0000256" key="4">
    <source>
        <dbReference type="ARBA" id="ARBA00022989"/>
    </source>
</evidence>
<keyword evidence="3 10" id="KW-0812">Transmembrane</keyword>
<dbReference type="SUPFAM" id="SSF81321">
    <property type="entry name" value="Family A G protein-coupled receptor-like"/>
    <property type="match status" value="1"/>
</dbReference>
<sequence>MEDPSAADFRLQPVEDPRPAEVEAVTPWETYTRAGFWKHLDPVEVGAMLTLAHSGTSNATFIVYENAYTNFTTPQFLLRSGTTQPLRYSSGVVLTTERSTFLVNATAILPSQEVFRSLSLPLQIILSAAMIFILLVSFLGNFVVCLMVYQKAAMRSAINILLASLAFADLLLAVLNMPFALITIITTQWIFGDIFCRVSAMFFWLFVIEGVAILLIISIDRFLIIVQRQDKLNPYRAKILIVVSWAASFVVAFPLSVGNPNLQIPSRAPQCVFGYSTSPGYRAYVIVILLISFFIPFLVMLYSFMGILNTVRHNAVRIHSHPDSICLSQASKLGLMSLQRPFQMNIDMSFKTRAFTTILILFLVFIVCWAPFTTYSLIATFNSHFYYKHNFFEISTWLLWLCYLKSALNPLIYYWRIKKFHDACLDLMPKFFKFLPQLPGHTRRRIRPSAIYVCGEHRSVV</sequence>
<feature type="transmembrane region" description="Helical" evidence="10">
    <location>
        <begin position="397"/>
        <end position="415"/>
    </location>
</feature>
<reference evidence="12" key="1">
    <citation type="submission" date="2019-10" db="EMBL/GenBank/DDBJ databases">
        <authorList>
            <person name="Soares A.E.R."/>
            <person name="Aleixo A."/>
            <person name="Schneider P."/>
            <person name="Miyaki C.Y."/>
            <person name="Schneider M.P."/>
            <person name="Mello C."/>
            <person name="Vasconcelos A.T.R."/>
        </authorList>
    </citation>
    <scope>NUCLEOTIDE SEQUENCE</scope>
    <source>
        <tissue evidence="12">Muscle</tissue>
    </source>
</reference>
<evidence type="ECO:0000256" key="10">
    <source>
        <dbReference type="SAM" id="Phobius"/>
    </source>
</evidence>
<gene>
    <name evidence="12" type="primary">GPR63</name>
    <name evidence="12" type="ORF">WISP_136251</name>
</gene>
<dbReference type="Proteomes" id="UP001145742">
    <property type="component" value="Unassembled WGS sequence"/>
</dbReference>
<proteinExistence type="predicted"/>
<keyword evidence="4 10" id="KW-1133">Transmembrane helix</keyword>
<feature type="transmembrane region" description="Helical" evidence="10">
    <location>
        <begin position="202"/>
        <end position="223"/>
    </location>
</feature>
<dbReference type="PRINTS" id="PR00237">
    <property type="entry name" value="GPCRRHODOPSN"/>
</dbReference>
<feature type="region of interest" description="Disordered" evidence="9">
    <location>
        <begin position="1"/>
        <end position="20"/>
    </location>
</feature>
<feature type="transmembrane region" description="Helical" evidence="10">
    <location>
        <begin position="124"/>
        <end position="149"/>
    </location>
</feature>
<feature type="transmembrane region" description="Helical" evidence="10">
    <location>
        <begin position="283"/>
        <end position="308"/>
    </location>
</feature>
<dbReference type="Gene3D" id="1.20.1070.10">
    <property type="entry name" value="Rhodopsin 7-helix transmembrane proteins"/>
    <property type="match status" value="1"/>
</dbReference>
<evidence type="ECO:0000256" key="3">
    <source>
        <dbReference type="ARBA" id="ARBA00022692"/>
    </source>
</evidence>
<organism evidence="12 13">
    <name type="scientific">Willisornis vidua</name>
    <name type="common">Xingu scale-backed antbird</name>
    <dbReference type="NCBI Taxonomy" id="1566151"/>
    <lineage>
        <taxon>Eukaryota</taxon>
        <taxon>Metazoa</taxon>
        <taxon>Chordata</taxon>
        <taxon>Craniata</taxon>
        <taxon>Vertebrata</taxon>
        <taxon>Euteleostomi</taxon>
        <taxon>Archelosauria</taxon>
        <taxon>Archosauria</taxon>
        <taxon>Dinosauria</taxon>
        <taxon>Saurischia</taxon>
        <taxon>Theropoda</taxon>
        <taxon>Coelurosauria</taxon>
        <taxon>Aves</taxon>
        <taxon>Neognathae</taxon>
        <taxon>Neoaves</taxon>
        <taxon>Telluraves</taxon>
        <taxon>Australaves</taxon>
        <taxon>Passeriformes</taxon>
        <taxon>Thamnophilidae</taxon>
        <taxon>Willisornis</taxon>
    </lineage>
</organism>
<dbReference type="EMBL" id="WHWB01034679">
    <property type="protein sequence ID" value="KAJ7406017.1"/>
    <property type="molecule type" value="Genomic_DNA"/>
</dbReference>
<evidence type="ECO:0000256" key="8">
    <source>
        <dbReference type="ARBA" id="ARBA00023224"/>
    </source>
</evidence>
<keyword evidence="13" id="KW-1185">Reference proteome</keyword>